<accession>A0A0R3L0E3</accession>
<dbReference type="EMBL" id="LLXX01000017">
    <property type="protein sequence ID" value="KRR13597.1"/>
    <property type="molecule type" value="Genomic_DNA"/>
</dbReference>
<evidence type="ECO:0008006" key="4">
    <source>
        <dbReference type="Google" id="ProtNLM"/>
    </source>
</evidence>
<keyword evidence="3" id="KW-1185">Reference proteome</keyword>
<dbReference type="OrthoDB" id="8248422at2"/>
<feature type="signal peptide" evidence="1">
    <location>
        <begin position="1"/>
        <end position="26"/>
    </location>
</feature>
<name>A0A0R3L0E3_9BRAD</name>
<comment type="caution">
    <text evidence="2">The sequence shown here is derived from an EMBL/GenBank/DDBJ whole genome shotgun (WGS) entry which is preliminary data.</text>
</comment>
<proteinExistence type="predicted"/>
<protein>
    <recommendedName>
        <fullName evidence="4">Outer membrane protein beta-barrel domain-containing protein</fullName>
    </recommendedName>
</protein>
<organism evidence="2 3">
    <name type="scientific">Bradyrhizobium valentinum</name>
    <dbReference type="NCBI Taxonomy" id="1518501"/>
    <lineage>
        <taxon>Bacteria</taxon>
        <taxon>Pseudomonadati</taxon>
        <taxon>Pseudomonadota</taxon>
        <taxon>Alphaproteobacteria</taxon>
        <taxon>Hyphomicrobiales</taxon>
        <taxon>Nitrobacteraceae</taxon>
        <taxon>Bradyrhizobium</taxon>
    </lineage>
</organism>
<feature type="chain" id="PRO_5009796913" description="Outer membrane protein beta-barrel domain-containing protein" evidence="1">
    <location>
        <begin position="27"/>
        <end position="203"/>
    </location>
</feature>
<sequence>MSMFSGRLGFALVVAMLCLGGRMADAQTGPVNYWIPGWPMGFSGEAGESPNAYGNFPSFDFRDVGNGSSYARYNFSNGFFVGSQRSNVAFNGLSQSAFGSFGSLYSEGVQFGYSLKNSGLPITFYAGFDTLKYNTGIGGPFAPFDSKSGTLPISSVNAGVEFQATSNLSLSLGVGYVQQSGRLDSEINSLPGASSFAVGGRRY</sequence>
<dbReference type="Proteomes" id="UP000051913">
    <property type="component" value="Unassembled WGS sequence"/>
</dbReference>
<dbReference type="AlphaFoldDB" id="A0A0R3L0E3"/>
<gene>
    <name evidence="2" type="ORF">CP49_22320</name>
</gene>
<keyword evidence="1" id="KW-0732">Signal</keyword>
<evidence type="ECO:0000313" key="2">
    <source>
        <dbReference type="EMBL" id="KRR13597.1"/>
    </source>
</evidence>
<evidence type="ECO:0000313" key="3">
    <source>
        <dbReference type="Proteomes" id="UP000051913"/>
    </source>
</evidence>
<reference evidence="2 3" key="1">
    <citation type="submission" date="2014-03" db="EMBL/GenBank/DDBJ databases">
        <title>Bradyrhizobium valentinum sp. nov., isolated from effective nodules of Lupinus mariae-josephae, a lupine endemic of basic-lime soils in Eastern Spain.</title>
        <authorList>
            <person name="Duran D."/>
            <person name="Rey L."/>
            <person name="Navarro A."/>
            <person name="Busquets A."/>
            <person name="Imperial J."/>
            <person name="Ruiz-Argueso T."/>
        </authorList>
    </citation>
    <scope>NUCLEOTIDE SEQUENCE [LARGE SCALE GENOMIC DNA]</scope>
    <source>
        <strain evidence="2 3">LmjM3</strain>
    </source>
</reference>
<evidence type="ECO:0000256" key="1">
    <source>
        <dbReference type="SAM" id="SignalP"/>
    </source>
</evidence>